<evidence type="ECO:0000313" key="25">
    <source>
        <dbReference type="Proteomes" id="UP000515140"/>
    </source>
</evidence>
<feature type="compositionally biased region" description="Polar residues" evidence="22">
    <location>
        <begin position="441"/>
        <end position="454"/>
    </location>
</feature>
<reference evidence="26" key="1">
    <citation type="submission" date="2025-08" db="UniProtKB">
        <authorList>
            <consortium name="RefSeq"/>
        </authorList>
    </citation>
    <scope>IDENTIFICATION</scope>
    <source>
        <tissue evidence="26">Spleen</tissue>
    </source>
</reference>
<dbReference type="InterPro" id="IPR050701">
    <property type="entry name" value="Histone_Mod_Regulator"/>
</dbReference>
<dbReference type="SUPFAM" id="SSF57903">
    <property type="entry name" value="FYVE/PHD zinc finger"/>
    <property type="match status" value="1"/>
</dbReference>
<dbReference type="Pfam" id="PF10513">
    <property type="entry name" value="EPL1"/>
    <property type="match status" value="1"/>
</dbReference>
<evidence type="ECO:0000256" key="5">
    <source>
        <dbReference type="ARBA" id="ARBA00022490"/>
    </source>
</evidence>
<dbReference type="PROSITE" id="PS01359">
    <property type="entry name" value="ZF_PHD_1"/>
    <property type="match status" value="1"/>
</dbReference>
<dbReference type="InterPro" id="IPR039546">
    <property type="entry name" value="Jade-1_PHD"/>
</dbReference>
<dbReference type="InterPro" id="IPR013083">
    <property type="entry name" value="Znf_RING/FYVE/PHD"/>
</dbReference>
<evidence type="ECO:0000256" key="20">
    <source>
        <dbReference type="ARBA" id="ARBA00042970"/>
    </source>
</evidence>
<organism evidence="25 26">
    <name type="scientific">Phascolarctos cinereus</name>
    <name type="common">Koala</name>
    <dbReference type="NCBI Taxonomy" id="38626"/>
    <lineage>
        <taxon>Eukaryota</taxon>
        <taxon>Metazoa</taxon>
        <taxon>Chordata</taxon>
        <taxon>Craniata</taxon>
        <taxon>Vertebrata</taxon>
        <taxon>Euteleostomi</taxon>
        <taxon>Mammalia</taxon>
        <taxon>Metatheria</taxon>
        <taxon>Diprotodontia</taxon>
        <taxon>Phascolarctidae</taxon>
        <taxon>Phascolarctos</taxon>
    </lineage>
</organism>
<evidence type="ECO:0000256" key="21">
    <source>
        <dbReference type="PROSITE-ProRule" id="PRU00146"/>
    </source>
</evidence>
<dbReference type="GO" id="GO:0005634">
    <property type="term" value="C:nucleus"/>
    <property type="evidence" value="ECO:0007669"/>
    <property type="project" value="UniProtKB-SubCell"/>
</dbReference>
<dbReference type="GO" id="GO:0008270">
    <property type="term" value="F:zinc ion binding"/>
    <property type="evidence" value="ECO:0007669"/>
    <property type="project" value="UniProtKB-KW"/>
</dbReference>
<dbReference type="InterPro" id="IPR019786">
    <property type="entry name" value="Zinc_finger_PHD-type_CS"/>
</dbReference>
<protein>
    <recommendedName>
        <fullName evidence="18">Protein Jade-1</fullName>
    </recommendedName>
    <alternativeName>
        <fullName evidence="19">Jade family PHD finger protein 1</fullName>
    </alternativeName>
    <alternativeName>
        <fullName evidence="20">PHD finger protein 17</fullName>
    </alternativeName>
</protein>
<dbReference type="InterPro" id="IPR019542">
    <property type="entry name" value="Enhancer_polycomb-like_N"/>
</dbReference>
<dbReference type="InterPro" id="IPR001965">
    <property type="entry name" value="Znf_PHD"/>
</dbReference>
<keyword evidence="4" id="KW-0158">Chromosome</keyword>
<keyword evidence="5" id="KW-0963">Cytoplasm</keyword>
<feature type="compositionally biased region" description="Basic and acidic residues" evidence="22">
    <location>
        <begin position="846"/>
        <end position="859"/>
    </location>
</feature>
<dbReference type="CDD" id="cd15671">
    <property type="entry name" value="ePHD_JADE"/>
    <property type="match status" value="1"/>
</dbReference>
<keyword evidence="12" id="KW-0010">Activator</keyword>
<dbReference type="PANTHER" id="PTHR13793">
    <property type="entry name" value="PHD FINGER PROTEINS"/>
    <property type="match status" value="1"/>
</dbReference>
<evidence type="ECO:0000256" key="9">
    <source>
        <dbReference type="ARBA" id="ARBA00022771"/>
    </source>
</evidence>
<evidence type="ECO:0000259" key="23">
    <source>
        <dbReference type="PROSITE" id="PS50016"/>
    </source>
</evidence>
<evidence type="ECO:0000256" key="13">
    <source>
        <dbReference type="ARBA" id="ARBA00023163"/>
    </source>
</evidence>
<feature type="region of interest" description="Disordered" evidence="22">
    <location>
        <begin position="802"/>
        <end position="889"/>
    </location>
</feature>
<feature type="region of interest" description="Disordered" evidence="22">
    <location>
        <begin position="731"/>
        <end position="779"/>
    </location>
</feature>
<dbReference type="InterPro" id="IPR011011">
    <property type="entry name" value="Znf_FYVE_PHD"/>
</dbReference>
<evidence type="ECO:0000256" key="2">
    <source>
        <dbReference type="ARBA" id="ARBA00004123"/>
    </source>
</evidence>
<keyword evidence="6" id="KW-0053">Apoptosis</keyword>
<evidence type="ECO:0000256" key="1">
    <source>
        <dbReference type="ARBA" id="ARBA00004120"/>
    </source>
</evidence>
<dbReference type="InterPro" id="IPR019787">
    <property type="entry name" value="Znf_PHD-finger"/>
</dbReference>
<keyword evidence="14" id="KW-0206">Cytoskeleton</keyword>
<evidence type="ECO:0000256" key="18">
    <source>
        <dbReference type="ARBA" id="ARBA00040212"/>
    </source>
</evidence>
<keyword evidence="13" id="KW-0804">Transcription</keyword>
<comment type="similarity">
    <text evidence="17">Belongs to the JADE family.</text>
</comment>
<dbReference type="Gene3D" id="3.30.40.10">
    <property type="entry name" value="Zinc/RING finger domain, C3HC4 (zinc finger)"/>
    <property type="match status" value="2"/>
</dbReference>
<evidence type="ECO:0000256" key="22">
    <source>
        <dbReference type="SAM" id="MobiDB-lite"/>
    </source>
</evidence>
<dbReference type="KEGG" id="pcw:110199270"/>
<feature type="domain" description="PHD-type" evidence="23">
    <location>
        <begin position="264"/>
        <end position="314"/>
    </location>
</feature>
<evidence type="ECO:0000256" key="11">
    <source>
        <dbReference type="ARBA" id="ARBA00023015"/>
    </source>
</evidence>
<dbReference type="AlphaFoldDB" id="A0A6P5J5T3"/>
<dbReference type="GeneID" id="110199270"/>
<evidence type="ECO:0000256" key="15">
    <source>
        <dbReference type="ARBA" id="ARBA00023242"/>
    </source>
</evidence>
<comment type="subcellular location">
    <subcellularLocation>
        <location evidence="3">Chromosome</location>
    </subcellularLocation>
    <subcellularLocation>
        <location evidence="1">Cytoplasm</location>
        <location evidence="1">Cytoskeleton</location>
        <location evidence="1">Cilium basal body</location>
    </subcellularLocation>
    <subcellularLocation>
        <location evidence="2">Nucleus</location>
    </subcellularLocation>
</comment>
<dbReference type="InterPro" id="IPR034732">
    <property type="entry name" value="EPHD"/>
</dbReference>
<dbReference type="InParanoid" id="A0A6P5J5T3"/>
<dbReference type="PROSITE" id="PS50016">
    <property type="entry name" value="ZF_PHD_2"/>
    <property type="match status" value="1"/>
</dbReference>
<feature type="compositionally biased region" description="Basic and acidic residues" evidence="22">
    <location>
        <begin position="669"/>
        <end position="680"/>
    </location>
</feature>
<proteinExistence type="inferred from homology"/>
<dbReference type="GO" id="GO:0006915">
    <property type="term" value="P:apoptotic process"/>
    <property type="evidence" value="ECO:0007669"/>
    <property type="project" value="UniProtKB-KW"/>
</dbReference>
<dbReference type="RefSeq" id="XP_020829677.1">
    <property type="nucleotide sequence ID" value="XM_020974018.1"/>
</dbReference>
<keyword evidence="15" id="KW-0539">Nucleus</keyword>
<evidence type="ECO:0000256" key="10">
    <source>
        <dbReference type="ARBA" id="ARBA00022833"/>
    </source>
</evidence>
<evidence type="ECO:0000256" key="8">
    <source>
        <dbReference type="ARBA" id="ARBA00022737"/>
    </source>
</evidence>
<name>A0A6P5J5T3_PHACI</name>
<keyword evidence="10" id="KW-0862">Zinc</keyword>
<evidence type="ECO:0000256" key="12">
    <source>
        <dbReference type="ARBA" id="ARBA00023159"/>
    </source>
</evidence>
<sequence>MRHREPRSLAAKLRAHWRAAPLQQQVPGRLLFPGEIMKRGRLPSSSEDSDDNGSLSTTWSQQSRSRHRRNSCSRHEDRKPSELAPSNFPSGQEIRDFSSCYSHCQPQVFRTDLITAMKLHDSYQLNPDEYYVLADPWRQEWEKGVQVPVSPGTIPEPVARVMSEEKALMFIRPRKYILSSGSEPPELGYVDIRTLADSVCRYDLNDMDTAWLELTNEEFKEMGMPELDEYTMERVLEEFEQRCYDNMNHAIETEEGLGIEYDEDVVCDVCQSPDGEDGNEMVFCDKCNICVHQACYGILKVPEGSWLCRTCALGVQPKCLLCPKKGGAMKPTRSGTKWVHVSCALWIPEVSIGSPEKMEPITKVSHIPSSRWALVCSLCNEKIGASIQCSVKNCRTAFHVTCAFDRGLEMKTILAENDEVKFKSYCPKHSSSKKSDEENLSESTPPENGAQASSPLGHLEPFDSLEQNQAEAHRVSVRKQKLQQLEDEFYTFVNLLDVARAVRLPEEVVDFLYQYWKLKRKVNFNKPLITPKKDEEDNLAKREQDVLFRRLQLFTHLRQDLERVRNLTYMVTRREKIKRSVCKVQEQIFNLYSKLLEQERVSGVPSSSCSSSSLENMLLFNSPSLGPDAPKIEDLKWHSAFFRKQMGTTLVHSLKKSHKRERLPSGPESEGKSLLKEADLSSRREGMDIPETFLDFEKTFAEAHVISAQQKNGVVLSDHQKRRDNRSQCDFIKGDLKHSKQNHKPLRPTDLSQRQSENKRAVNPTAMGQSAPGTRKDLVPKCNGSLVKINCNRTTVKVPTTPASPVKNWGGFRIPKKGEKQQQGEDPEDACCQHSNYPYLGMGRASPKERAKSKLKTDSENDGYIPDVEMSDSESEASEKKCRQQRLNANGTITRRTDIIRRSILAS</sequence>
<dbReference type="Pfam" id="PF13832">
    <property type="entry name" value="zf-HC5HC2H_2"/>
    <property type="match status" value="1"/>
</dbReference>
<dbReference type="FunFam" id="3.30.40.10:FF:000030">
    <property type="entry name" value="Protein Jade-1 isoform 1"/>
    <property type="match status" value="1"/>
</dbReference>
<dbReference type="GO" id="GO:0006357">
    <property type="term" value="P:regulation of transcription by RNA polymerase II"/>
    <property type="evidence" value="ECO:0007669"/>
    <property type="project" value="TreeGrafter"/>
</dbReference>
<evidence type="ECO:0000256" key="19">
    <source>
        <dbReference type="ARBA" id="ARBA00041998"/>
    </source>
</evidence>
<evidence type="ECO:0000256" key="14">
    <source>
        <dbReference type="ARBA" id="ARBA00023212"/>
    </source>
</evidence>
<evidence type="ECO:0000256" key="16">
    <source>
        <dbReference type="ARBA" id="ARBA00023273"/>
    </source>
</evidence>
<feature type="region of interest" description="Disordered" evidence="22">
    <location>
        <begin position="426"/>
        <end position="461"/>
    </location>
</feature>
<keyword evidence="11" id="KW-0805">Transcription regulation</keyword>
<accession>A0A6P5J5T3</accession>
<evidence type="ECO:0000256" key="6">
    <source>
        <dbReference type="ARBA" id="ARBA00022703"/>
    </source>
</evidence>
<keyword evidence="9 21" id="KW-0863">Zinc-finger</keyword>
<keyword evidence="8" id="KW-0677">Repeat</keyword>
<dbReference type="PANTHER" id="PTHR13793:SF79">
    <property type="entry name" value="PROTEIN JADE-1"/>
    <property type="match status" value="1"/>
</dbReference>
<dbReference type="GO" id="GO:0000123">
    <property type="term" value="C:histone acetyltransferase complex"/>
    <property type="evidence" value="ECO:0007669"/>
    <property type="project" value="TreeGrafter"/>
</dbReference>
<dbReference type="SMART" id="SM00249">
    <property type="entry name" value="PHD"/>
    <property type="match status" value="2"/>
</dbReference>
<keyword evidence="16" id="KW-0966">Cell projection</keyword>
<evidence type="ECO:0000313" key="26">
    <source>
        <dbReference type="RefSeq" id="XP_020829677.1"/>
    </source>
</evidence>
<dbReference type="Pfam" id="PF13831">
    <property type="entry name" value="PHD_2"/>
    <property type="match status" value="1"/>
</dbReference>
<feature type="region of interest" description="Disordered" evidence="22">
    <location>
        <begin position="40"/>
        <end position="89"/>
    </location>
</feature>
<gene>
    <name evidence="26" type="primary">JADE1</name>
</gene>
<evidence type="ECO:0000256" key="3">
    <source>
        <dbReference type="ARBA" id="ARBA00004286"/>
    </source>
</evidence>
<dbReference type="CTD" id="79960"/>
<evidence type="ECO:0000256" key="4">
    <source>
        <dbReference type="ARBA" id="ARBA00022454"/>
    </source>
</evidence>
<keyword evidence="25" id="KW-1185">Reference proteome</keyword>
<dbReference type="PROSITE" id="PS51805">
    <property type="entry name" value="EPHD"/>
    <property type="match status" value="1"/>
</dbReference>
<dbReference type="FunFam" id="3.30.40.10:FF:000004">
    <property type="entry name" value="Jade family PHD finger 2"/>
    <property type="match status" value="1"/>
</dbReference>
<evidence type="ECO:0000256" key="17">
    <source>
        <dbReference type="ARBA" id="ARBA00038371"/>
    </source>
</evidence>
<evidence type="ECO:0000256" key="7">
    <source>
        <dbReference type="ARBA" id="ARBA00022723"/>
    </source>
</evidence>
<dbReference type="Proteomes" id="UP000515140">
    <property type="component" value="Unplaced"/>
</dbReference>
<dbReference type="FunCoup" id="A0A6P5J5T3">
    <property type="interactions" value="1628"/>
</dbReference>
<dbReference type="CDD" id="cd15679">
    <property type="entry name" value="PHD_JADE1"/>
    <property type="match status" value="1"/>
</dbReference>
<keyword evidence="7" id="KW-0479">Metal-binding</keyword>
<feature type="region of interest" description="Disordered" evidence="22">
    <location>
        <begin position="653"/>
        <end position="680"/>
    </location>
</feature>
<evidence type="ECO:0000259" key="24">
    <source>
        <dbReference type="PROSITE" id="PS51805"/>
    </source>
</evidence>
<feature type="domain" description="PHD-type" evidence="24">
    <location>
        <begin position="316"/>
        <end position="430"/>
    </location>
</feature>